<reference evidence="4 5" key="1">
    <citation type="submission" date="2023-11" db="EMBL/GenBank/DDBJ databases">
        <title>Lentzea sokolovensis, sp. nov., Lentzea kristufkii, sp. nov., and Lentzea miocenensis, sp. nov., rare actinobacteria from Sokolov Coal Basin, Miocene lacustrine sediment, Czech Republic.</title>
        <authorList>
            <person name="Lara A."/>
            <person name="Kotroba L."/>
            <person name="Nouioui I."/>
            <person name="Neumann-Schaal M."/>
            <person name="Mast Y."/>
            <person name="Chronakova A."/>
        </authorList>
    </citation>
    <scope>NUCLEOTIDE SEQUENCE [LARGE SCALE GENOMIC DNA]</scope>
    <source>
        <strain evidence="4 5">BCCO 10_0856</strain>
    </source>
</reference>
<organism evidence="4 5">
    <name type="scientific">Lentzea miocenica</name>
    <dbReference type="NCBI Taxonomy" id="3095431"/>
    <lineage>
        <taxon>Bacteria</taxon>
        <taxon>Bacillati</taxon>
        <taxon>Actinomycetota</taxon>
        <taxon>Actinomycetes</taxon>
        <taxon>Pseudonocardiales</taxon>
        <taxon>Pseudonocardiaceae</taxon>
        <taxon>Lentzea</taxon>
    </lineage>
</organism>
<keyword evidence="1" id="KW-0328">Glycosyltransferase</keyword>
<dbReference type="InterPro" id="IPR010044">
    <property type="entry name" value="MTAP"/>
</dbReference>
<dbReference type="InterPro" id="IPR035994">
    <property type="entry name" value="Nucleoside_phosphorylase_sf"/>
</dbReference>
<keyword evidence="2" id="KW-0808">Transferase</keyword>
<comment type="caution">
    <text evidence="4">The sequence shown here is derived from an EMBL/GenBank/DDBJ whole genome shotgun (WGS) entry which is preliminary data.</text>
</comment>
<evidence type="ECO:0000313" key="4">
    <source>
        <dbReference type="EMBL" id="MDX8033832.1"/>
    </source>
</evidence>
<evidence type="ECO:0000259" key="3">
    <source>
        <dbReference type="Pfam" id="PF01048"/>
    </source>
</evidence>
<dbReference type="Proteomes" id="UP001285521">
    <property type="component" value="Unassembled WGS sequence"/>
</dbReference>
<dbReference type="SUPFAM" id="SSF53167">
    <property type="entry name" value="Purine and uridine phosphorylases"/>
    <property type="match status" value="1"/>
</dbReference>
<dbReference type="InterPro" id="IPR000845">
    <property type="entry name" value="Nucleoside_phosphorylase_d"/>
</dbReference>
<evidence type="ECO:0000256" key="1">
    <source>
        <dbReference type="ARBA" id="ARBA00022676"/>
    </source>
</evidence>
<evidence type="ECO:0000256" key="2">
    <source>
        <dbReference type="ARBA" id="ARBA00022679"/>
    </source>
</evidence>
<name>A0ABU4T6Q2_9PSEU</name>
<dbReference type="Gene3D" id="3.40.50.1580">
    <property type="entry name" value="Nucleoside phosphorylase domain"/>
    <property type="match status" value="1"/>
</dbReference>
<evidence type="ECO:0000313" key="5">
    <source>
        <dbReference type="Proteomes" id="UP001285521"/>
    </source>
</evidence>
<dbReference type="EMBL" id="JAXAVW010000023">
    <property type="protein sequence ID" value="MDX8033832.1"/>
    <property type="molecule type" value="Genomic_DNA"/>
</dbReference>
<dbReference type="RefSeq" id="WP_319968857.1">
    <property type="nucleotide sequence ID" value="NZ_JAXAVW010000023.1"/>
</dbReference>
<dbReference type="Pfam" id="PF01048">
    <property type="entry name" value="PNP_UDP_1"/>
    <property type="match status" value="1"/>
</dbReference>
<gene>
    <name evidence="4" type="ORF">SK803_26725</name>
</gene>
<dbReference type="PANTHER" id="PTHR42679">
    <property type="entry name" value="S-METHYL-5'-THIOADENOSINE PHOSPHORYLASE"/>
    <property type="match status" value="1"/>
</dbReference>
<keyword evidence="5" id="KW-1185">Reference proteome</keyword>
<accession>A0ABU4T6Q2</accession>
<reference evidence="4 5" key="2">
    <citation type="submission" date="2023-11" db="EMBL/GenBank/DDBJ databases">
        <authorList>
            <person name="Lara A.C."/>
            <person name="Chronakova A."/>
        </authorList>
    </citation>
    <scope>NUCLEOTIDE SEQUENCE [LARGE SCALE GENOMIC DNA]</scope>
    <source>
        <strain evidence="4 5">BCCO 10_0856</strain>
    </source>
</reference>
<protein>
    <recommendedName>
        <fullName evidence="3">Nucleoside phosphorylase domain-containing protein</fullName>
    </recommendedName>
</protein>
<proteinExistence type="predicted"/>
<sequence>MKLGIVLRADRIIREEGFRPNRQSTAHGPVDRIFSGKMSGVETHFLYGRFPGRRTPSWEIPFEANQSAFDELGVDHVIGTFVVGGVAKNVRTGDLVIPHDLIAFSGPRVSLPPLHGAYSNAHVIPSFCKNLRELLLRGSRETGIPVHEQGVYVSFYGFSRVETLAELELFDRLGISIVGQTLDPEFTLVRRRHGHYGAIAVAVDSYHDMRDQSQQDPEEFRARSRGTIRQGREKMEAILQAGIASMGSSPFDGNCGCVRAHSGKHPDMFASYPEDLF</sequence>
<dbReference type="PANTHER" id="PTHR42679:SF2">
    <property type="entry name" value="S-METHYL-5'-THIOADENOSINE PHOSPHORYLASE"/>
    <property type="match status" value="1"/>
</dbReference>
<feature type="domain" description="Nucleoside phosphorylase" evidence="3">
    <location>
        <begin position="64"/>
        <end position="225"/>
    </location>
</feature>